<keyword evidence="7" id="KW-1185">Reference proteome</keyword>
<name>A0A9E7JV30_9LILI</name>
<dbReference type="PANTHER" id="PTHR23334">
    <property type="entry name" value="CCAAT/ENHANCER BINDING PROTEIN"/>
    <property type="match status" value="1"/>
</dbReference>
<evidence type="ECO:0000313" key="6">
    <source>
        <dbReference type="EMBL" id="URD94740.1"/>
    </source>
</evidence>
<dbReference type="InterPro" id="IPR031106">
    <property type="entry name" value="C/EBP"/>
</dbReference>
<dbReference type="GO" id="GO:0006351">
    <property type="term" value="P:DNA-templated transcription"/>
    <property type="evidence" value="ECO:0007669"/>
    <property type="project" value="InterPro"/>
</dbReference>
<sequence>MDDGEVDLSSHLLVSDPEINQSFDEFLRGTSTCTHTHTCNPPGPAAATHTHTCYHTHTQVFAAGEEGESFGEEEPKRSRKPLGNKEAVRKYREKKKAHAAFLEEEVKKLRLVNQQLLRRLQGQAALEAEVIRLRSLLVDFRGKIDAELGGFPFQNQCRPGGLQCDADGQFISRNLAAIDWEGSHVPAITNCEINPNADIIMRQKLEIAEAVNSMNDAGDALPRKVVTAPQREAWSLITMLAPNSHVARSWTPACVTALIKDPSAEQSTGRSSLGVILPVAARRSLQELPRLLISLGGLLLRLLGLKPLQLGVVVVGNAKEGDGIAEEIDAGDGVADNGPGEGDQEPVLNNACDVHGEGGGLADEEEDGEVEGEGAEAVGAEDEEIGAECGGGQAVAENGELDEGPGDEEEGEAAGGDVVKGGDGVEGDALGSEEDLDEDEAGGLEGDGRELQGDAGRNEAGLAVGGDGDAEGDG</sequence>
<dbReference type="Pfam" id="PF07716">
    <property type="entry name" value="bZIP_2"/>
    <property type="match status" value="1"/>
</dbReference>
<feature type="region of interest" description="Disordered" evidence="4">
    <location>
        <begin position="329"/>
        <end position="474"/>
    </location>
</feature>
<dbReference type="GO" id="GO:0000981">
    <property type="term" value="F:DNA-binding transcription factor activity, RNA polymerase II-specific"/>
    <property type="evidence" value="ECO:0007669"/>
    <property type="project" value="TreeGrafter"/>
</dbReference>
<dbReference type="SMART" id="SM00338">
    <property type="entry name" value="BRLZ"/>
    <property type="match status" value="1"/>
</dbReference>
<feature type="compositionally biased region" description="Acidic residues" evidence="4">
    <location>
        <begin position="362"/>
        <end position="386"/>
    </location>
</feature>
<dbReference type="AlphaFoldDB" id="A0A9E7JV30"/>
<evidence type="ECO:0000256" key="2">
    <source>
        <dbReference type="ARBA" id="ARBA00023163"/>
    </source>
</evidence>
<evidence type="ECO:0000256" key="3">
    <source>
        <dbReference type="SAM" id="Coils"/>
    </source>
</evidence>
<dbReference type="InterPro" id="IPR004827">
    <property type="entry name" value="bZIP"/>
</dbReference>
<evidence type="ECO:0000313" key="7">
    <source>
        <dbReference type="Proteomes" id="UP001055439"/>
    </source>
</evidence>
<keyword evidence="1" id="KW-0805">Transcription regulation</keyword>
<dbReference type="EMBL" id="CP097506">
    <property type="protein sequence ID" value="URD94740.1"/>
    <property type="molecule type" value="Genomic_DNA"/>
</dbReference>
<dbReference type="InterPro" id="IPR046347">
    <property type="entry name" value="bZIP_sf"/>
</dbReference>
<organism evidence="6 7">
    <name type="scientific">Musa troglodytarum</name>
    <name type="common">fe'i banana</name>
    <dbReference type="NCBI Taxonomy" id="320322"/>
    <lineage>
        <taxon>Eukaryota</taxon>
        <taxon>Viridiplantae</taxon>
        <taxon>Streptophyta</taxon>
        <taxon>Embryophyta</taxon>
        <taxon>Tracheophyta</taxon>
        <taxon>Spermatophyta</taxon>
        <taxon>Magnoliopsida</taxon>
        <taxon>Liliopsida</taxon>
        <taxon>Zingiberales</taxon>
        <taxon>Musaceae</taxon>
        <taxon>Musa</taxon>
    </lineage>
</organism>
<dbReference type="PANTHER" id="PTHR23334:SF20">
    <property type="entry name" value="BASIC LEUCINE ZIPPER 24"/>
    <property type="match status" value="1"/>
</dbReference>
<feature type="domain" description="BZIP" evidence="5">
    <location>
        <begin position="72"/>
        <end position="139"/>
    </location>
</feature>
<reference evidence="6" key="1">
    <citation type="submission" date="2022-05" db="EMBL/GenBank/DDBJ databases">
        <title>The Musa troglodytarum L. genome provides insights into the mechanism of non-climacteric behaviour and enrichment of carotenoids.</title>
        <authorList>
            <person name="Wang J."/>
        </authorList>
    </citation>
    <scope>NUCLEOTIDE SEQUENCE</scope>
    <source>
        <tissue evidence="6">Leaf</tissue>
    </source>
</reference>
<dbReference type="Gene3D" id="1.20.5.170">
    <property type="match status" value="1"/>
</dbReference>
<feature type="region of interest" description="Disordered" evidence="4">
    <location>
        <begin position="66"/>
        <end position="86"/>
    </location>
</feature>
<dbReference type="CDD" id="cd14686">
    <property type="entry name" value="bZIP"/>
    <property type="match status" value="1"/>
</dbReference>
<dbReference type="GO" id="GO:0000978">
    <property type="term" value="F:RNA polymerase II cis-regulatory region sequence-specific DNA binding"/>
    <property type="evidence" value="ECO:0007669"/>
    <property type="project" value="TreeGrafter"/>
</dbReference>
<dbReference type="Proteomes" id="UP001055439">
    <property type="component" value="Chromosome 4"/>
</dbReference>
<feature type="compositionally biased region" description="Acidic residues" evidence="4">
    <location>
        <begin position="431"/>
        <end position="442"/>
    </location>
</feature>
<keyword evidence="2" id="KW-0804">Transcription</keyword>
<dbReference type="SUPFAM" id="SSF57959">
    <property type="entry name" value="Leucine zipper domain"/>
    <property type="match status" value="1"/>
</dbReference>
<evidence type="ECO:0000256" key="1">
    <source>
        <dbReference type="ARBA" id="ARBA00023015"/>
    </source>
</evidence>
<feature type="compositionally biased region" description="Acidic residues" evidence="4">
    <location>
        <begin position="399"/>
        <end position="412"/>
    </location>
</feature>
<gene>
    <name evidence="6" type="ORF">MUK42_31614</name>
</gene>
<evidence type="ECO:0000256" key="4">
    <source>
        <dbReference type="SAM" id="MobiDB-lite"/>
    </source>
</evidence>
<proteinExistence type="predicted"/>
<feature type="coiled-coil region" evidence="3">
    <location>
        <begin position="92"/>
        <end position="119"/>
    </location>
</feature>
<protein>
    <submittedName>
        <fullName evidence="6">BZIP transcription factor</fullName>
    </submittedName>
</protein>
<evidence type="ECO:0000259" key="5">
    <source>
        <dbReference type="SMART" id="SM00338"/>
    </source>
</evidence>
<accession>A0A9E7JV30</accession>
<keyword evidence="3" id="KW-0175">Coiled coil</keyword>
<dbReference type="OrthoDB" id="1918304at2759"/>